<feature type="region of interest" description="Disordered" evidence="4">
    <location>
        <begin position="59"/>
        <end position="79"/>
    </location>
</feature>
<dbReference type="InterPro" id="IPR001680">
    <property type="entry name" value="WD40_rpt"/>
</dbReference>
<evidence type="ECO:0000256" key="2">
    <source>
        <dbReference type="ARBA" id="ARBA00022737"/>
    </source>
</evidence>
<evidence type="ECO:0000256" key="4">
    <source>
        <dbReference type="SAM" id="MobiDB-lite"/>
    </source>
</evidence>
<dbReference type="PANTHER" id="PTHR15574">
    <property type="entry name" value="WD REPEAT DOMAIN-CONTAINING FAMILY"/>
    <property type="match status" value="1"/>
</dbReference>
<name>A0A8B8F4D9_9HEMI</name>
<dbReference type="SMART" id="SM00320">
    <property type="entry name" value="WD40"/>
    <property type="match status" value="6"/>
</dbReference>
<proteinExistence type="predicted"/>
<keyword evidence="5" id="KW-1185">Reference proteome</keyword>
<dbReference type="InterPro" id="IPR045151">
    <property type="entry name" value="DCAF8"/>
</dbReference>
<dbReference type="PANTHER" id="PTHR15574:SF21">
    <property type="entry name" value="DDB1- AND CUL4-ASSOCIATED FACTOR 8"/>
    <property type="match status" value="1"/>
</dbReference>
<feature type="compositionally biased region" description="Low complexity" evidence="4">
    <location>
        <begin position="60"/>
        <end position="79"/>
    </location>
</feature>
<keyword evidence="1 3" id="KW-0853">WD repeat</keyword>
<evidence type="ECO:0000313" key="6">
    <source>
        <dbReference type="RefSeq" id="XP_025405506.1"/>
    </source>
</evidence>
<gene>
    <name evidence="6" type="primary">LOC112679798</name>
</gene>
<evidence type="ECO:0000313" key="5">
    <source>
        <dbReference type="Proteomes" id="UP000694846"/>
    </source>
</evidence>
<organism evidence="5 6">
    <name type="scientific">Sipha flava</name>
    <name type="common">yellow sugarcane aphid</name>
    <dbReference type="NCBI Taxonomy" id="143950"/>
    <lineage>
        <taxon>Eukaryota</taxon>
        <taxon>Metazoa</taxon>
        <taxon>Ecdysozoa</taxon>
        <taxon>Arthropoda</taxon>
        <taxon>Hexapoda</taxon>
        <taxon>Insecta</taxon>
        <taxon>Pterygota</taxon>
        <taxon>Neoptera</taxon>
        <taxon>Paraneoptera</taxon>
        <taxon>Hemiptera</taxon>
        <taxon>Sternorrhyncha</taxon>
        <taxon>Aphidomorpha</taxon>
        <taxon>Aphidoidea</taxon>
        <taxon>Aphididae</taxon>
        <taxon>Sipha</taxon>
    </lineage>
</organism>
<dbReference type="SUPFAM" id="SSF50978">
    <property type="entry name" value="WD40 repeat-like"/>
    <property type="match status" value="1"/>
</dbReference>
<dbReference type="AlphaFoldDB" id="A0A8B8F4D9"/>
<evidence type="ECO:0000256" key="3">
    <source>
        <dbReference type="PROSITE-ProRule" id="PRU00221"/>
    </source>
</evidence>
<dbReference type="OrthoDB" id="4869960at2759"/>
<evidence type="ECO:0000256" key="1">
    <source>
        <dbReference type="ARBA" id="ARBA00022574"/>
    </source>
</evidence>
<dbReference type="InterPro" id="IPR036322">
    <property type="entry name" value="WD40_repeat_dom_sf"/>
</dbReference>
<dbReference type="Pfam" id="PF00400">
    <property type="entry name" value="WD40"/>
    <property type="match status" value="3"/>
</dbReference>
<protein>
    <submittedName>
        <fullName evidence="6">DDB1- and CUL4-associated factor 8-like</fullName>
    </submittedName>
</protein>
<dbReference type="PROSITE" id="PS50082">
    <property type="entry name" value="WD_REPEATS_2"/>
    <property type="match status" value="1"/>
</dbReference>
<dbReference type="GO" id="GO:0005737">
    <property type="term" value="C:cytoplasm"/>
    <property type="evidence" value="ECO:0007669"/>
    <property type="project" value="TreeGrafter"/>
</dbReference>
<keyword evidence="2" id="KW-0677">Repeat</keyword>
<sequence>MSRSDSESTDSDNNNEEPYSYDYYLQRIMPNAQYGDNVDLDDNSSLDFEILDDHSDSEVELLNSSDESDNLSDTSSHSSRHSSLLAPFIRIGGITNEQTSVSVAKPNSWCIPKELYKREIGNYDRRAKWSNNFYQSEVAVQKLKLSKQLIGHKGCVNSLDFNNAGDVIASGSDDCNICLWNWSQGTCISKYRTAHFKNIFQTKFLTTQGDVHIVSSGLDGLIILSTAINSDRFSSKIIARHDRQCNKLGLHPEVPYVILSCGEDGVVKNIDIRESLLLDNMKITNILHMKDTNGAFMKLFSIDINPMNPFEFIINGDDEYVRMFDKRKLSNGPIKMFEASYPHDRQPGEDNNCHSITSRDSNYEPNVTSAVYNYCGTEILASYSEDDIYLFDVNGPPRSYIRRYNGHINKSTLKCVNFYGPRSEYVVSGSDCGCLFIWDKKTEAIVQRKHADARGAVNVLEGHPHMPTLATSGLDKTIKIWEPLSKGKLQNKKKLQRAILKNRIVNSERFRLRLTDYRLERMVRYDF</sequence>
<dbReference type="Gene3D" id="2.130.10.10">
    <property type="entry name" value="YVTN repeat-like/Quinoprotein amine dehydrogenase"/>
    <property type="match status" value="2"/>
</dbReference>
<reference evidence="6" key="1">
    <citation type="submission" date="2025-08" db="UniProtKB">
        <authorList>
            <consortium name="RefSeq"/>
        </authorList>
    </citation>
    <scope>IDENTIFICATION</scope>
    <source>
        <tissue evidence="6">Whole body</tissue>
    </source>
</reference>
<accession>A0A8B8F4D9</accession>
<feature type="region of interest" description="Disordered" evidence="4">
    <location>
        <begin position="1"/>
        <end position="22"/>
    </location>
</feature>
<dbReference type="Proteomes" id="UP000694846">
    <property type="component" value="Unplaced"/>
</dbReference>
<dbReference type="RefSeq" id="XP_025405506.1">
    <property type="nucleotide sequence ID" value="XM_025549721.1"/>
</dbReference>
<feature type="repeat" description="WD" evidence="3">
    <location>
        <begin position="149"/>
        <end position="190"/>
    </location>
</feature>
<dbReference type="InterPro" id="IPR015943">
    <property type="entry name" value="WD40/YVTN_repeat-like_dom_sf"/>
</dbReference>
<dbReference type="GO" id="GO:0080008">
    <property type="term" value="C:Cul4-RING E3 ubiquitin ligase complex"/>
    <property type="evidence" value="ECO:0007669"/>
    <property type="project" value="TreeGrafter"/>
</dbReference>
<dbReference type="GeneID" id="112679798"/>
<dbReference type="PROSITE" id="PS50294">
    <property type="entry name" value="WD_REPEATS_REGION"/>
    <property type="match status" value="1"/>
</dbReference>